<evidence type="ECO:0000313" key="3">
    <source>
        <dbReference type="EMBL" id="TCC26892.1"/>
    </source>
</evidence>
<feature type="region of interest" description="Disordered" evidence="1">
    <location>
        <begin position="164"/>
        <end position="184"/>
    </location>
</feature>
<protein>
    <recommendedName>
        <fullName evidence="5">DUF3592 domain-containing protein</fullName>
    </recommendedName>
</protein>
<feature type="compositionally biased region" description="Basic residues" evidence="1">
    <location>
        <begin position="169"/>
        <end position="184"/>
    </location>
</feature>
<proteinExistence type="predicted"/>
<evidence type="ECO:0000313" key="4">
    <source>
        <dbReference type="Proteomes" id="UP000292385"/>
    </source>
</evidence>
<sequence length="184" mass="19950">MRRRLAEPLDRAVTILGGLAVIVAVFGTVVYVDSRDQRAMARDFLARGVPSVADDVVLLVKSGRGGTYIDEVAVAFPTADARREGTLVTNDGDPEGAKPGRRTPRPDTRYATPLPVLYLPHDQQVIATVDARFFANDETTPHVALGMIAGGLIIAIAALFRHGVPPLPKPRKRPPRQPPRHNKP</sequence>
<organism evidence="3 4">
    <name type="scientific">Kribbella speibonae</name>
    <dbReference type="NCBI Taxonomy" id="1572660"/>
    <lineage>
        <taxon>Bacteria</taxon>
        <taxon>Bacillati</taxon>
        <taxon>Actinomycetota</taxon>
        <taxon>Actinomycetes</taxon>
        <taxon>Propionibacteriales</taxon>
        <taxon>Kribbellaceae</taxon>
        <taxon>Kribbella</taxon>
    </lineage>
</organism>
<feature type="transmembrane region" description="Helical" evidence="2">
    <location>
        <begin position="143"/>
        <end position="164"/>
    </location>
</feature>
<evidence type="ECO:0008006" key="5">
    <source>
        <dbReference type="Google" id="ProtNLM"/>
    </source>
</evidence>
<feature type="transmembrane region" description="Helical" evidence="2">
    <location>
        <begin position="12"/>
        <end position="32"/>
    </location>
</feature>
<evidence type="ECO:0000256" key="1">
    <source>
        <dbReference type="SAM" id="MobiDB-lite"/>
    </source>
</evidence>
<comment type="caution">
    <text evidence="3">The sequence shown here is derived from an EMBL/GenBank/DDBJ whole genome shotgun (WGS) entry which is preliminary data.</text>
</comment>
<evidence type="ECO:0000256" key="2">
    <source>
        <dbReference type="SAM" id="Phobius"/>
    </source>
</evidence>
<dbReference type="RefSeq" id="WP_131459545.1">
    <property type="nucleotide sequence ID" value="NZ_SJJY01000001.1"/>
</dbReference>
<dbReference type="Proteomes" id="UP000292385">
    <property type="component" value="Unassembled WGS sequence"/>
</dbReference>
<reference evidence="3 4" key="1">
    <citation type="submission" date="2019-02" db="EMBL/GenBank/DDBJ databases">
        <title>Kribbella capetownensis sp. nov. and Kribbella speibonae sp. nov., isolated from soil.</title>
        <authorList>
            <person name="Curtis S.M."/>
            <person name="Norton I."/>
            <person name="Everest G.J."/>
            <person name="Meyers P.R."/>
        </authorList>
    </citation>
    <scope>NUCLEOTIDE SEQUENCE [LARGE SCALE GENOMIC DNA]</scope>
    <source>
        <strain evidence="3 4">SK5</strain>
    </source>
</reference>
<accession>A0ABY2AD22</accession>
<feature type="region of interest" description="Disordered" evidence="1">
    <location>
        <begin position="84"/>
        <end position="111"/>
    </location>
</feature>
<dbReference type="EMBL" id="SJJY01000001">
    <property type="protein sequence ID" value="TCC26892.1"/>
    <property type="molecule type" value="Genomic_DNA"/>
</dbReference>
<name>A0ABY2AD22_9ACTN</name>
<keyword evidence="2" id="KW-0812">Transmembrane</keyword>
<keyword evidence="2" id="KW-0472">Membrane</keyword>
<gene>
    <name evidence="3" type="ORF">E0H58_02465</name>
</gene>
<keyword evidence="4" id="KW-1185">Reference proteome</keyword>
<keyword evidence="2" id="KW-1133">Transmembrane helix</keyword>